<protein>
    <recommendedName>
        <fullName evidence="2">F-box domain-containing protein</fullName>
    </recommendedName>
</protein>
<keyword evidence="4" id="KW-1185">Reference proteome</keyword>
<feature type="domain" description="F-box" evidence="2">
    <location>
        <begin position="3"/>
        <end position="49"/>
    </location>
</feature>
<evidence type="ECO:0000259" key="2">
    <source>
        <dbReference type="PROSITE" id="PS50181"/>
    </source>
</evidence>
<dbReference type="PROSITE" id="PS50181">
    <property type="entry name" value="FBOX"/>
    <property type="match status" value="1"/>
</dbReference>
<dbReference type="InterPro" id="IPR001810">
    <property type="entry name" value="F-box_dom"/>
</dbReference>
<feature type="region of interest" description="Disordered" evidence="1">
    <location>
        <begin position="389"/>
        <end position="410"/>
    </location>
</feature>
<dbReference type="EMBL" id="ONZQ02000013">
    <property type="protein sequence ID" value="SPO05631.1"/>
    <property type="molecule type" value="Genomic_DNA"/>
</dbReference>
<dbReference type="SUPFAM" id="SSF81383">
    <property type="entry name" value="F-box domain"/>
    <property type="match status" value="1"/>
</dbReference>
<sequence>MSRIKLGDLPVEVRLDICRHLDIESVFNLAQTSRSFNAIIKSNKVNLLLPILQRDFSPLDELLQVFTASADDFYTPSYTYQPRRIVFLRPGGKTAIVLAKGGFSPPEPTGEDANGFTQVLKTGKPGHGSNELPIQTVILDSSDLDSLFKYCLTVRQWEELFPHMRWIKEPAYCRFLAPHERHRFRRALYRWWLYAFYFHGDLPRPHGAQPVAFADDLRICQMRMYSTGELVEMLDLLAVVFHLVQHYICPTLEQNPAEDPWAASQVADAEVCWNDPSRLGRIIRTYAKLDPKELIHYFESIYNYPKKRLIADIRLRHPGFADDQESLQGAIRSTLQERRWLGKLPVPTDMAGGIVDFGDERDQELEKLGSDGSWDGSLPKPARIVRSYSMYNPRGDDGSGNDAWSYPSQTRPSNRLALAEVVY</sequence>
<dbReference type="Pfam" id="PF00646">
    <property type="entry name" value="F-box"/>
    <property type="match status" value="1"/>
</dbReference>
<proteinExistence type="predicted"/>
<accession>A0AAE8N3A0</accession>
<organism evidence="3 4">
    <name type="scientific">Cephalotrichum gorgonifer</name>
    <dbReference type="NCBI Taxonomy" id="2041049"/>
    <lineage>
        <taxon>Eukaryota</taxon>
        <taxon>Fungi</taxon>
        <taxon>Dikarya</taxon>
        <taxon>Ascomycota</taxon>
        <taxon>Pezizomycotina</taxon>
        <taxon>Sordariomycetes</taxon>
        <taxon>Hypocreomycetidae</taxon>
        <taxon>Microascales</taxon>
        <taxon>Microascaceae</taxon>
        <taxon>Cephalotrichum</taxon>
    </lineage>
</organism>
<evidence type="ECO:0000313" key="3">
    <source>
        <dbReference type="EMBL" id="SPO05631.1"/>
    </source>
</evidence>
<evidence type="ECO:0000313" key="4">
    <source>
        <dbReference type="Proteomes" id="UP001187682"/>
    </source>
</evidence>
<evidence type="ECO:0000256" key="1">
    <source>
        <dbReference type="SAM" id="MobiDB-lite"/>
    </source>
</evidence>
<reference evidence="3" key="1">
    <citation type="submission" date="2018-03" db="EMBL/GenBank/DDBJ databases">
        <authorList>
            <person name="Guldener U."/>
        </authorList>
    </citation>
    <scope>NUCLEOTIDE SEQUENCE</scope>
</reference>
<dbReference type="AlphaFoldDB" id="A0AAE8N3A0"/>
<gene>
    <name evidence="3" type="ORF">DNG_08318</name>
</gene>
<dbReference type="InterPro" id="IPR036047">
    <property type="entry name" value="F-box-like_dom_sf"/>
</dbReference>
<comment type="caution">
    <text evidence="3">The sequence shown here is derived from an EMBL/GenBank/DDBJ whole genome shotgun (WGS) entry which is preliminary data.</text>
</comment>
<name>A0AAE8N3A0_9PEZI</name>
<dbReference type="SMART" id="SM00256">
    <property type="entry name" value="FBOX"/>
    <property type="match status" value="1"/>
</dbReference>
<dbReference type="CDD" id="cd09917">
    <property type="entry name" value="F-box_SF"/>
    <property type="match status" value="1"/>
</dbReference>
<dbReference type="Proteomes" id="UP001187682">
    <property type="component" value="Unassembled WGS sequence"/>
</dbReference>